<evidence type="ECO:0000313" key="1">
    <source>
        <dbReference type="EMBL" id="CAH1054643.1"/>
    </source>
</evidence>
<evidence type="ECO:0000313" key="2">
    <source>
        <dbReference type="Proteomes" id="UP000838749"/>
    </source>
</evidence>
<gene>
    <name evidence="1" type="ORF">PAECIP111894_00788</name>
</gene>
<sequence length="83" mass="9169">MVRADMWYTVLNGAKFYGHGGKIGVYDLLIEGGINVRDDEAFTNAFHGAFGQCSVIQNVWIEHTKAGLWLTQPIGEKARTNGL</sequence>
<accession>A0ABN8F9L2</accession>
<protein>
    <submittedName>
        <fullName evidence="1">Uncharacterized protein</fullName>
    </submittedName>
</protein>
<dbReference type="EMBL" id="CAKMAB010000003">
    <property type="protein sequence ID" value="CAH1054643.1"/>
    <property type="molecule type" value="Genomic_DNA"/>
</dbReference>
<organism evidence="1 2">
    <name type="scientific">Paenibacillus pseudetheri</name>
    <dbReference type="NCBI Taxonomy" id="2897682"/>
    <lineage>
        <taxon>Bacteria</taxon>
        <taxon>Bacillati</taxon>
        <taxon>Bacillota</taxon>
        <taxon>Bacilli</taxon>
        <taxon>Bacillales</taxon>
        <taxon>Paenibacillaceae</taxon>
        <taxon>Paenibacillus</taxon>
    </lineage>
</organism>
<reference evidence="1" key="1">
    <citation type="submission" date="2021-12" db="EMBL/GenBank/DDBJ databases">
        <authorList>
            <person name="Criscuolo A."/>
        </authorList>
    </citation>
    <scope>NUCLEOTIDE SEQUENCE</scope>
    <source>
        <strain evidence="1">CIP111894</strain>
    </source>
</reference>
<comment type="caution">
    <text evidence="1">The sequence shown here is derived from an EMBL/GenBank/DDBJ whole genome shotgun (WGS) entry which is preliminary data.</text>
</comment>
<proteinExistence type="predicted"/>
<name>A0ABN8F9L2_9BACL</name>
<dbReference type="Proteomes" id="UP000838749">
    <property type="component" value="Unassembled WGS sequence"/>
</dbReference>
<keyword evidence="2" id="KW-1185">Reference proteome</keyword>